<sequence>MFIPSLINPPQVLDLSESRSMLRHMGAAGHDAYLVDWGAPTHRDAAMGLDLHITERLLPLLVDLPRPPILVGYCLGGTLAIAAAMLREVTAVVAIASPWAFDGFAHADRQEISLLWRDAKAICERLGYVPMEVLQSGFWAMDPQRTIHKYAAFADMEEGSDAARAFLAVEDWANEGAPLTYAAASDLFDALYAGNATGEGRWSVGGKVINPKALPCPSLSIRSTTDRIVPAAAAPDLAEQRSLALGHVGMVVGSRAPQLLWHPLSDWLSSHGG</sequence>
<dbReference type="GO" id="GO:0016746">
    <property type="term" value="F:acyltransferase activity"/>
    <property type="evidence" value="ECO:0007669"/>
    <property type="project" value="UniProtKB-KW"/>
</dbReference>
<dbReference type="InterPro" id="IPR029058">
    <property type="entry name" value="AB_hydrolase_fold"/>
</dbReference>
<proteinExistence type="predicted"/>
<evidence type="ECO:0000313" key="1">
    <source>
        <dbReference type="EMBL" id="MDR7154565.1"/>
    </source>
</evidence>
<dbReference type="EC" id="2.3.1.-" evidence="1"/>
<comment type="caution">
    <text evidence="1">The sequence shown here is derived from an EMBL/GenBank/DDBJ whole genome shotgun (WGS) entry which is preliminary data.</text>
</comment>
<dbReference type="Proteomes" id="UP001267638">
    <property type="component" value="Unassembled WGS sequence"/>
</dbReference>
<organism evidence="1 2">
    <name type="scientific">Sphingobium xenophagum</name>
    <dbReference type="NCBI Taxonomy" id="121428"/>
    <lineage>
        <taxon>Bacteria</taxon>
        <taxon>Pseudomonadati</taxon>
        <taxon>Pseudomonadota</taxon>
        <taxon>Alphaproteobacteria</taxon>
        <taxon>Sphingomonadales</taxon>
        <taxon>Sphingomonadaceae</taxon>
        <taxon>Sphingobium</taxon>
    </lineage>
</organism>
<protein>
    <submittedName>
        <fullName evidence="1">Polyhydroxyalkanoate synthase</fullName>
        <ecNumber evidence="1">2.3.1.-</ecNumber>
    </submittedName>
</protein>
<dbReference type="InterPro" id="IPR051321">
    <property type="entry name" value="PHA/PHB_synthase"/>
</dbReference>
<evidence type="ECO:0000313" key="2">
    <source>
        <dbReference type="Proteomes" id="UP001267638"/>
    </source>
</evidence>
<keyword evidence="1" id="KW-0012">Acyltransferase</keyword>
<dbReference type="EMBL" id="JAVDWV010000005">
    <property type="protein sequence ID" value="MDR7154565.1"/>
    <property type="molecule type" value="Genomic_DNA"/>
</dbReference>
<keyword evidence="1" id="KW-0808">Transferase</keyword>
<dbReference type="SUPFAM" id="SSF53474">
    <property type="entry name" value="alpha/beta-Hydrolases"/>
    <property type="match status" value="1"/>
</dbReference>
<dbReference type="PANTHER" id="PTHR36837:SF4">
    <property type="entry name" value="BLR0908 PROTEIN"/>
    <property type="match status" value="1"/>
</dbReference>
<name>A0ABU1WZ13_SPHXE</name>
<reference evidence="1 2" key="1">
    <citation type="submission" date="2023-07" db="EMBL/GenBank/DDBJ databases">
        <title>Sorghum-associated microbial communities from plants grown in Nebraska, USA.</title>
        <authorList>
            <person name="Schachtman D."/>
        </authorList>
    </citation>
    <scope>NUCLEOTIDE SEQUENCE [LARGE SCALE GENOMIC DNA]</scope>
    <source>
        <strain evidence="1 2">4256</strain>
    </source>
</reference>
<dbReference type="PANTHER" id="PTHR36837">
    <property type="entry name" value="POLY(3-HYDROXYALKANOATE) POLYMERASE SUBUNIT PHAC"/>
    <property type="match status" value="1"/>
</dbReference>
<gene>
    <name evidence="1" type="ORF">J2W40_001377</name>
</gene>
<keyword evidence="2" id="KW-1185">Reference proteome</keyword>
<dbReference type="Gene3D" id="3.40.50.1820">
    <property type="entry name" value="alpha/beta hydrolase"/>
    <property type="match status" value="1"/>
</dbReference>
<accession>A0ABU1WZ13</accession>